<evidence type="ECO:0000256" key="2">
    <source>
        <dbReference type="SAM" id="MobiDB-lite"/>
    </source>
</evidence>
<feature type="DNA-binding region" description="HMG box" evidence="1">
    <location>
        <begin position="98"/>
        <end position="167"/>
    </location>
</feature>
<name>A0A0K9Q1Q2_ZOSMR</name>
<gene>
    <name evidence="4" type="ORF">ZOSMA_11G01170</name>
</gene>
<dbReference type="InterPro" id="IPR009071">
    <property type="entry name" value="HMG_box_dom"/>
</dbReference>
<evidence type="ECO:0000256" key="1">
    <source>
        <dbReference type="PROSITE-ProRule" id="PRU00267"/>
    </source>
</evidence>
<feature type="region of interest" description="Disordered" evidence="2">
    <location>
        <begin position="1"/>
        <end position="21"/>
    </location>
</feature>
<evidence type="ECO:0000313" key="5">
    <source>
        <dbReference type="Proteomes" id="UP000036987"/>
    </source>
</evidence>
<dbReference type="AlphaFoldDB" id="A0A0K9Q1Q2"/>
<dbReference type="GO" id="GO:0003677">
    <property type="term" value="F:DNA binding"/>
    <property type="evidence" value="ECO:0000318"/>
    <property type="project" value="GO_Central"/>
</dbReference>
<evidence type="ECO:0000313" key="4">
    <source>
        <dbReference type="EMBL" id="KMZ75089.1"/>
    </source>
</evidence>
<sequence length="288" mass="33209">MAGSSSNPPRPRKRVEAETTPVTFKRAKNGSAFTKCEECNKDVPVALIDMHSCSLESRIRMHLESEIVETEIKKKSANKKKIVSKEKKVAKSKDPDAPKRPLTAFFIFMQDFRKEYTEANPDSKGGAHVAKEGGVRWKSLSKMEKQVYTDRAAEMKVEYEKQLKEYEDNEDDEVVEIDPDEQDVEEKDDKENINDAETDDKENIDDIGTDNKENIEGPRIDEKDEKFDGGEIDKEKNNEVRIEKLGDEVDNGKLEDEDVVIEEKEEDEKKTRVRRRLRKGMVFDEDED</sequence>
<feature type="region of interest" description="Disordered" evidence="2">
    <location>
        <begin position="162"/>
        <end position="239"/>
    </location>
</feature>
<evidence type="ECO:0000259" key="3">
    <source>
        <dbReference type="PROSITE" id="PS50118"/>
    </source>
</evidence>
<dbReference type="CDD" id="cd22005">
    <property type="entry name" value="HMG-box_AtHMGB1-like"/>
    <property type="match status" value="1"/>
</dbReference>
<reference evidence="5" key="1">
    <citation type="journal article" date="2016" name="Nature">
        <title>The genome of the seagrass Zostera marina reveals angiosperm adaptation to the sea.</title>
        <authorList>
            <person name="Olsen J.L."/>
            <person name="Rouze P."/>
            <person name="Verhelst B."/>
            <person name="Lin Y.-C."/>
            <person name="Bayer T."/>
            <person name="Collen J."/>
            <person name="Dattolo E."/>
            <person name="De Paoli E."/>
            <person name="Dittami S."/>
            <person name="Maumus F."/>
            <person name="Michel G."/>
            <person name="Kersting A."/>
            <person name="Lauritano C."/>
            <person name="Lohaus R."/>
            <person name="Toepel M."/>
            <person name="Tonon T."/>
            <person name="Vanneste K."/>
            <person name="Amirebrahimi M."/>
            <person name="Brakel J."/>
            <person name="Bostroem C."/>
            <person name="Chovatia M."/>
            <person name="Grimwood J."/>
            <person name="Jenkins J.W."/>
            <person name="Jueterbock A."/>
            <person name="Mraz A."/>
            <person name="Stam W.T."/>
            <person name="Tice H."/>
            <person name="Bornberg-Bauer E."/>
            <person name="Green P.J."/>
            <person name="Pearson G.A."/>
            <person name="Procaccini G."/>
            <person name="Duarte C.M."/>
            <person name="Schmutz J."/>
            <person name="Reusch T.B.H."/>
            <person name="Van de Peer Y."/>
        </authorList>
    </citation>
    <scope>NUCLEOTIDE SEQUENCE [LARGE SCALE GENOMIC DNA]</scope>
    <source>
        <strain evidence="5">cv. Finnish</strain>
    </source>
</reference>
<keyword evidence="1" id="KW-0539">Nucleus</keyword>
<dbReference type="PANTHER" id="PTHR47658">
    <property type="entry name" value="HIGH MOBILITY GROUP B PROTEIN 12-RELATED"/>
    <property type="match status" value="1"/>
</dbReference>
<accession>A0A0K9Q1Q2</accession>
<feature type="domain" description="HMG box" evidence="3">
    <location>
        <begin position="98"/>
        <end position="167"/>
    </location>
</feature>
<dbReference type="Pfam" id="PF00505">
    <property type="entry name" value="HMG_box"/>
    <property type="match status" value="1"/>
</dbReference>
<dbReference type="SMART" id="SM00398">
    <property type="entry name" value="HMG"/>
    <property type="match status" value="1"/>
</dbReference>
<dbReference type="InterPro" id="IPR036910">
    <property type="entry name" value="HMG_box_dom_sf"/>
</dbReference>
<dbReference type="Gene3D" id="1.10.30.10">
    <property type="entry name" value="High mobility group box domain"/>
    <property type="match status" value="1"/>
</dbReference>
<feature type="compositionally biased region" description="Acidic residues" evidence="2">
    <location>
        <begin position="167"/>
        <end position="186"/>
    </location>
</feature>
<comment type="caution">
    <text evidence="4">The sequence shown here is derived from an EMBL/GenBank/DDBJ whole genome shotgun (WGS) entry which is preliminary data.</text>
</comment>
<feature type="compositionally biased region" description="Acidic residues" evidence="2">
    <location>
        <begin position="194"/>
        <end position="208"/>
    </location>
</feature>
<dbReference type="EMBL" id="LFYR01000216">
    <property type="protein sequence ID" value="KMZ75089.1"/>
    <property type="molecule type" value="Genomic_DNA"/>
</dbReference>
<dbReference type="PROSITE" id="PS50118">
    <property type="entry name" value="HMG_BOX_2"/>
    <property type="match status" value="1"/>
</dbReference>
<dbReference type="SUPFAM" id="SSF47095">
    <property type="entry name" value="HMG-box"/>
    <property type="match status" value="1"/>
</dbReference>
<dbReference type="OrthoDB" id="1919336at2759"/>
<feature type="compositionally biased region" description="Basic and acidic residues" evidence="2">
    <location>
        <begin position="209"/>
        <end position="239"/>
    </location>
</feature>
<keyword evidence="1" id="KW-0238">DNA-binding</keyword>
<dbReference type="GO" id="GO:0005634">
    <property type="term" value="C:nucleus"/>
    <property type="evidence" value="ECO:0000318"/>
    <property type="project" value="GO_Central"/>
</dbReference>
<dbReference type="Proteomes" id="UP000036987">
    <property type="component" value="Unassembled WGS sequence"/>
</dbReference>
<proteinExistence type="predicted"/>
<protein>
    <recommendedName>
        <fullName evidence="3">HMG box domain-containing protein</fullName>
    </recommendedName>
</protein>
<dbReference type="GO" id="GO:0010197">
    <property type="term" value="P:polar nucleus fusion"/>
    <property type="evidence" value="ECO:0000318"/>
    <property type="project" value="GO_Central"/>
</dbReference>
<dbReference type="PANTHER" id="PTHR47658:SF1">
    <property type="entry name" value="MEIOSIS INITIATOR PROTEIN"/>
    <property type="match status" value="1"/>
</dbReference>
<keyword evidence="5" id="KW-1185">Reference proteome</keyword>
<dbReference type="STRING" id="29655.A0A0K9Q1Q2"/>
<organism evidence="4 5">
    <name type="scientific">Zostera marina</name>
    <name type="common">Eelgrass</name>
    <dbReference type="NCBI Taxonomy" id="29655"/>
    <lineage>
        <taxon>Eukaryota</taxon>
        <taxon>Viridiplantae</taxon>
        <taxon>Streptophyta</taxon>
        <taxon>Embryophyta</taxon>
        <taxon>Tracheophyta</taxon>
        <taxon>Spermatophyta</taxon>
        <taxon>Magnoliopsida</taxon>
        <taxon>Liliopsida</taxon>
        <taxon>Zosteraceae</taxon>
        <taxon>Zostera</taxon>
    </lineage>
</organism>